<dbReference type="PIRSF" id="PIRSF000194">
    <property type="entry name" value="DHFR"/>
    <property type="match status" value="1"/>
</dbReference>
<dbReference type="GO" id="GO:0046452">
    <property type="term" value="P:dihydrofolate metabolic process"/>
    <property type="evidence" value="ECO:0007669"/>
    <property type="project" value="TreeGrafter"/>
</dbReference>
<dbReference type="Pfam" id="PF00186">
    <property type="entry name" value="DHFR_1"/>
    <property type="match status" value="1"/>
</dbReference>
<proteinExistence type="inferred from homology"/>
<dbReference type="GO" id="GO:0005829">
    <property type="term" value="C:cytosol"/>
    <property type="evidence" value="ECO:0007669"/>
    <property type="project" value="TreeGrafter"/>
</dbReference>
<comment type="pathway">
    <text evidence="1 8">Cofactor biosynthesis; tetrahydrofolate biosynthesis; 5,6,7,8-tetrahydrofolate from 7,8-dihydrofolate: step 1/1.</text>
</comment>
<dbReference type="PANTHER" id="PTHR48069:SF3">
    <property type="entry name" value="DIHYDROFOLATE REDUCTASE"/>
    <property type="match status" value="1"/>
</dbReference>
<evidence type="ECO:0000256" key="3">
    <source>
        <dbReference type="ARBA" id="ARBA00012856"/>
    </source>
</evidence>
<dbReference type="RefSeq" id="WP_004285239.1">
    <property type="nucleotide sequence ID" value="NZ_CAUJRG010000005.1"/>
</dbReference>
<evidence type="ECO:0000256" key="7">
    <source>
        <dbReference type="ARBA" id="ARBA00025067"/>
    </source>
</evidence>
<dbReference type="Proteomes" id="UP000272771">
    <property type="component" value="Chromosome"/>
</dbReference>
<keyword evidence="4 8" id="KW-0554">One-carbon metabolism</keyword>
<dbReference type="AlphaFoldDB" id="A0A3S5CAV4"/>
<dbReference type="EMBL" id="LR134533">
    <property type="protein sequence ID" value="VEJ51804.1"/>
    <property type="molecule type" value="Genomic_DNA"/>
</dbReference>
<keyword evidence="6 8" id="KW-0560">Oxidoreductase</keyword>
<dbReference type="CDD" id="cd00209">
    <property type="entry name" value="DHFR"/>
    <property type="match status" value="1"/>
</dbReference>
<dbReference type="OrthoDB" id="9804315at2"/>
<dbReference type="GO" id="GO:0070401">
    <property type="term" value="F:NADP+ binding"/>
    <property type="evidence" value="ECO:0007669"/>
    <property type="project" value="UniProtKB-ARBA"/>
</dbReference>
<dbReference type="FunFam" id="3.40.430.10:FF:000001">
    <property type="entry name" value="Dihydrofolate reductase"/>
    <property type="match status" value="1"/>
</dbReference>
<protein>
    <recommendedName>
        <fullName evidence="3 8">Dihydrofolate reductase</fullName>
        <ecNumber evidence="3 8">1.5.1.3</ecNumber>
    </recommendedName>
</protein>
<gene>
    <name evidence="11" type="primary">folA</name>
    <name evidence="11" type="ORF">NCTC12742_01709</name>
</gene>
<keyword evidence="5 8" id="KW-0521">NADP</keyword>
<dbReference type="InterPro" id="IPR001796">
    <property type="entry name" value="DHFR_dom"/>
</dbReference>
<sequence>MQKVTVIAAVAKNGCIGINNDMPWHIPEDFAFFKQYTMEKPVIMGRKTWESLPKKPLPGRRNIVISRDADYSAQGAEVVTDIQTALGLCKDEVEVMIMGGAQIYQETITIATDLRITKVDSAVEGDAFFPEIDSDIWEVISCEKGISSKNGTGYAFVHYVRK</sequence>
<dbReference type="PROSITE" id="PS00075">
    <property type="entry name" value="DHFR_1"/>
    <property type="match status" value="1"/>
</dbReference>
<evidence type="ECO:0000256" key="8">
    <source>
        <dbReference type="PIRNR" id="PIRNR000194"/>
    </source>
</evidence>
<evidence type="ECO:0000256" key="6">
    <source>
        <dbReference type="ARBA" id="ARBA00023002"/>
    </source>
</evidence>
<name>A0A3S5CAV4_9NEIS</name>
<dbReference type="GO" id="GO:0046654">
    <property type="term" value="P:tetrahydrofolate biosynthetic process"/>
    <property type="evidence" value="ECO:0007669"/>
    <property type="project" value="UniProtKB-UniPathway"/>
</dbReference>
<keyword evidence="12" id="KW-1185">Reference proteome</keyword>
<comment type="similarity">
    <text evidence="2 8 9">Belongs to the dihydrofolate reductase family.</text>
</comment>
<dbReference type="UniPathway" id="UPA00077">
    <property type="reaction ID" value="UER00158"/>
</dbReference>
<dbReference type="EC" id="1.5.1.3" evidence="3 8"/>
<evidence type="ECO:0000256" key="4">
    <source>
        <dbReference type="ARBA" id="ARBA00022563"/>
    </source>
</evidence>
<evidence type="ECO:0000256" key="5">
    <source>
        <dbReference type="ARBA" id="ARBA00022857"/>
    </source>
</evidence>
<evidence type="ECO:0000256" key="9">
    <source>
        <dbReference type="RuleBase" id="RU004474"/>
    </source>
</evidence>
<evidence type="ECO:0000256" key="2">
    <source>
        <dbReference type="ARBA" id="ARBA00009539"/>
    </source>
</evidence>
<evidence type="ECO:0000256" key="1">
    <source>
        <dbReference type="ARBA" id="ARBA00004903"/>
    </source>
</evidence>
<dbReference type="GO" id="GO:0046655">
    <property type="term" value="P:folic acid metabolic process"/>
    <property type="evidence" value="ECO:0007669"/>
    <property type="project" value="TreeGrafter"/>
</dbReference>
<accession>A0A3S5CAV4</accession>
<dbReference type="InterPro" id="IPR012259">
    <property type="entry name" value="DHFR"/>
</dbReference>
<evidence type="ECO:0000259" key="10">
    <source>
        <dbReference type="PROSITE" id="PS51330"/>
    </source>
</evidence>
<dbReference type="STRING" id="28091.SAMEA3174300_00267"/>
<dbReference type="InterPro" id="IPR024072">
    <property type="entry name" value="DHFR-like_dom_sf"/>
</dbReference>
<dbReference type="Gene3D" id="3.40.430.10">
    <property type="entry name" value="Dihydrofolate Reductase, subunit A"/>
    <property type="match status" value="1"/>
</dbReference>
<dbReference type="SUPFAM" id="SSF53597">
    <property type="entry name" value="Dihydrofolate reductase-like"/>
    <property type="match status" value="1"/>
</dbReference>
<comment type="catalytic activity">
    <reaction evidence="8">
        <text>(6S)-5,6,7,8-tetrahydrofolate + NADP(+) = 7,8-dihydrofolate + NADPH + H(+)</text>
        <dbReference type="Rhea" id="RHEA:15009"/>
        <dbReference type="ChEBI" id="CHEBI:15378"/>
        <dbReference type="ChEBI" id="CHEBI:57451"/>
        <dbReference type="ChEBI" id="CHEBI:57453"/>
        <dbReference type="ChEBI" id="CHEBI:57783"/>
        <dbReference type="ChEBI" id="CHEBI:58349"/>
        <dbReference type="EC" id="1.5.1.3"/>
    </reaction>
</comment>
<reference evidence="11 12" key="1">
    <citation type="submission" date="2018-12" db="EMBL/GenBank/DDBJ databases">
        <authorList>
            <consortium name="Pathogen Informatics"/>
        </authorList>
    </citation>
    <scope>NUCLEOTIDE SEQUENCE [LARGE SCALE GENOMIC DNA]</scope>
    <source>
        <strain evidence="11 12">NCTC12742</strain>
    </source>
</reference>
<dbReference type="PANTHER" id="PTHR48069">
    <property type="entry name" value="DIHYDROFOLATE REDUCTASE"/>
    <property type="match status" value="1"/>
</dbReference>
<comment type="function">
    <text evidence="7 8">Key enzyme in folate metabolism. Catalyzes an essential reaction for de novo glycine and purine synthesis, and for DNA precursor synthesis.</text>
</comment>
<evidence type="ECO:0000313" key="12">
    <source>
        <dbReference type="Proteomes" id="UP000272771"/>
    </source>
</evidence>
<dbReference type="GO" id="GO:0006730">
    <property type="term" value="P:one-carbon metabolic process"/>
    <property type="evidence" value="ECO:0007669"/>
    <property type="project" value="UniProtKB-KW"/>
</dbReference>
<dbReference type="PRINTS" id="PR00070">
    <property type="entry name" value="DHFR"/>
</dbReference>
<dbReference type="InterPro" id="IPR017925">
    <property type="entry name" value="DHFR_CS"/>
</dbReference>
<dbReference type="GO" id="GO:0004146">
    <property type="term" value="F:dihydrofolate reductase activity"/>
    <property type="evidence" value="ECO:0007669"/>
    <property type="project" value="UniProtKB-EC"/>
</dbReference>
<dbReference type="PROSITE" id="PS51330">
    <property type="entry name" value="DHFR_2"/>
    <property type="match status" value="1"/>
</dbReference>
<evidence type="ECO:0000313" key="11">
    <source>
        <dbReference type="EMBL" id="VEJ51804.1"/>
    </source>
</evidence>
<organism evidence="11 12">
    <name type="scientific">Neisseria weaveri</name>
    <dbReference type="NCBI Taxonomy" id="28091"/>
    <lineage>
        <taxon>Bacteria</taxon>
        <taxon>Pseudomonadati</taxon>
        <taxon>Pseudomonadota</taxon>
        <taxon>Betaproteobacteria</taxon>
        <taxon>Neisseriales</taxon>
        <taxon>Neisseriaceae</taxon>
        <taxon>Neisseria</taxon>
    </lineage>
</organism>
<feature type="domain" description="DHFR" evidence="10">
    <location>
        <begin position="3"/>
        <end position="161"/>
    </location>
</feature>